<dbReference type="PANTHER" id="PTHR23506">
    <property type="entry name" value="GH10249P"/>
    <property type="match status" value="1"/>
</dbReference>
<dbReference type="InterPro" id="IPR036259">
    <property type="entry name" value="MFS_trans_sf"/>
</dbReference>
<accession>A0A9W9NG11</accession>
<gene>
    <name evidence="8" type="ORF">N7498_001290</name>
</gene>
<feature type="transmembrane region" description="Helical" evidence="7">
    <location>
        <begin position="338"/>
        <end position="358"/>
    </location>
</feature>
<dbReference type="OrthoDB" id="5086884at2759"/>
<evidence type="ECO:0000256" key="6">
    <source>
        <dbReference type="SAM" id="MobiDB-lite"/>
    </source>
</evidence>
<feature type="transmembrane region" description="Helical" evidence="7">
    <location>
        <begin position="89"/>
        <end position="107"/>
    </location>
</feature>
<feature type="transmembrane region" description="Helical" evidence="7">
    <location>
        <begin position="192"/>
        <end position="212"/>
    </location>
</feature>
<keyword evidence="3 7" id="KW-0812">Transmembrane</keyword>
<feature type="transmembrane region" description="Helical" evidence="7">
    <location>
        <begin position="127"/>
        <end position="151"/>
    </location>
</feature>
<reference evidence="8" key="2">
    <citation type="journal article" date="2023" name="IMA Fungus">
        <title>Comparative genomic study of the Penicillium genus elucidates a diverse pangenome and 15 lateral gene transfer events.</title>
        <authorList>
            <person name="Petersen C."/>
            <person name="Sorensen T."/>
            <person name="Nielsen M.R."/>
            <person name="Sondergaard T.E."/>
            <person name="Sorensen J.L."/>
            <person name="Fitzpatrick D.A."/>
            <person name="Frisvad J.C."/>
            <person name="Nielsen K.L."/>
        </authorList>
    </citation>
    <scope>NUCLEOTIDE SEQUENCE</scope>
    <source>
        <strain evidence="8">IBT 15544</strain>
    </source>
</reference>
<dbReference type="Gene3D" id="1.20.1250.20">
    <property type="entry name" value="MFS general substrate transporter like domains"/>
    <property type="match status" value="1"/>
</dbReference>
<dbReference type="SUPFAM" id="SSF103473">
    <property type="entry name" value="MFS general substrate transporter"/>
    <property type="match status" value="1"/>
</dbReference>
<protein>
    <submittedName>
        <fullName evidence="8">MFS general substrate transporter</fullName>
    </submittedName>
</protein>
<feature type="transmembrane region" description="Helical" evidence="7">
    <location>
        <begin position="402"/>
        <end position="423"/>
    </location>
</feature>
<comment type="caution">
    <text evidence="8">The sequence shown here is derived from an EMBL/GenBank/DDBJ whole genome shotgun (WGS) entry which is preliminary data.</text>
</comment>
<dbReference type="Pfam" id="PF07690">
    <property type="entry name" value="MFS_1"/>
    <property type="match status" value="1"/>
</dbReference>
<sequence>MSTSAEHPGWRSSRKLVTATACVALFTETLLSGFPVPMLPYMLEERLRNDPSRTIDTTNSLLSLHGFVTMICSPVFARFFDKTSNQKGPLFLSLGLCLAGTVLVAYTPTCICHPGHAPLCSTNADIWALYLGRVLQAVAGSAAWLVCTAMITETAGDGRIGRVMGLSTSFIMIGTVSGPMLGGVLLGLVGYWAAWSVPMGLLFLDMIARLVMIQPERHSLDSHASSDKAKHSKSCHVTPSDSSHDVEGVDTETSPLLSSSASTTVSTIGVGSDSDTEVGIDTASVAENRNFYAVVLRDIGIWTSILNTIVQAAVRAGFNATLPVYLRDTFNWGPSSVGATFFALQVPIVFLSPVLGWVRDRVGVRYPTTIGWVLLCPLLCCLGIPGSGIFWASDSQRIEEAAFIACICGIGLVMPFTQGAGALNMRNVVRTLEKETPNIFGPNGGRARCFALISVSFNTGLTLGPAIIGWLFGNIGYCYMNILLGR</sequence>
<proteinExistence type="predicted"/>
<evidence type="ECO:0000256" key="3">
    <source>
        <dbReference type="ARBA" id="ARBA00022692"/>
    </source>
</evidence>
<dbReference type="GO" id="GO:0016020">
    <property type="term" value="C:membrane"/>
    <property type="evidence" value="ECO:0007669"/>
    <property type="project" value="UniProtKB-SubCell"/>
</dbReference>
<dbReference type="GeneID" id="83175653"/>
<feature type="compositionally biased region" description="Low complexity" evidence="6">
    <location>
        <begin position="251"/>
        <end position="260"/>
    </location>
</feature>
<dbReference type="EMBL" id="JAPQKR010000004">
    <property type="protein sequence ID" value="KAJ5219191.1"/>
    <property type="molecule type" value="Genomic_DNA"/>
</dbReference>
<evidence type="ECO:0000256" key="2">
    <source>
        <dbReference type="ARBA" id="ARBA00022448"/>
    </source>
</evidence>
<keyword evidence="5 7" id="KW-0472">Membrane</keyword>
<keyword evidence="2" id="KW-0813">Transport</keyword>
<feature type="transmembrane region" description="Helical" evidence="7">
    <location>
        <begin position="163"/>
        <end position="186"/>
    </location>
</feature>
<organism evidence="8 9">
    <name type="scientific">Penicillium cinerascens</name>
    <dbReference type="NCBI Taxonomy" id="70096"/>
    <lineage>
        <taxon>Eukaryota</taxon>
        <taxon>Fungi</taxon>
        <taxon>Dikarya</taxon>
        <taxon>Ascomycota</taxon>
        <taxon>Pezizomycotina</taxon>
        <taxon>Eurotiomycetes</taxon>
        <taxon>Eurotiomycetidae</taxon>
        <taxon>Eurotiales</taxon>
        <taxon>Aspergillaceae</taxon>
        <taxon>Penicillium</taxon>
    </lineage>
</organism>
<reference evidence="8" key="1">
    <citation type="submission" date="2022-12" db="EMBL/GenBank/DDBJ databases">
        <authorList>
            <person name="Petersen C."/>
        </authorList>
    </citation>
    <scope>NUCLEOTIDE SEQUENCE</scope>
    <source>
        <strain evidence="8">IBT 15544</strain>
    </source>
</reference>
<evidence type="ECO:0000256" key="7">
    <source>
        <dbReference type="SAM" id="Phobius"/>
    </source>
</evidence>
<evidence type="ECO:0000256" key="5">
    <source>
        <dbReference type="ARBA" id="ARBA00023136"/>
    </source>
</evidence>
<evidence type="ECO:0000313" key="8">
    <source>
        <dbReference type="EMBL" id="KAJ5219191.1"/>
    </source>
</evidence>
<evidence type="ECO:0000256" key="4">
    <source>
        <dbReference type="ARBA" id="ARBA00022989"/>
    </source>
</evidence>
<dbReference type="AlphaFoldDB" id="A0A9W9NG11"/>
<dbReference type="InterPro" id="IPR050930">
    <property type="entry name" value="MFS_Vesicular_Transporter"/>
</dbReference>
<dbReference type="GO" id="GO:0022857">
    <property type="term" value="F:transmembrane transporter activity"/>
    <property type="evidence" value="ECO:0007669"/>
    <property type="project" value="InterPro"/>
</dbReference>
<keyword evidence="9" id="KW-1185">Reference proteome</keyword>
<name>A0A9W9NG11_9EURO</name>
<dbReference type="Proteomes" id="UP001150904">
    <property type="component" value="Unassembled WGS sequence"/>
</dbReference>
<dbReference type="InterPro" id="IPR011701">
    <property type="entry name" value="MFS"/>
</dbReference>
<evidence type="ECO:0000256" key="1">
    <source>
        <dbReference type="ARBA" id="ARBA00004141"/>
    </source>
</evidence>
<feature type="region of interest" description="Disordered" evidence="6">
    <location>
        <begin position="222"/>
        <end position="260"/>
    </location>
</feature>
<comment type="subcellular location">
    <subcellularLocation>
        <location evidence="1">Membrane</location>
        <topology evidence="1">Multi-pass membrane protein</topology>
    </subcellularLocation>
</comment>
<feature type="transmembrane region" description="Helical" evidence="7">
    <location>
        <begin position="370"/>
        <end position="390"/>
    </location>
</feature>
<dbReference type="RefSeq" id="XP_058313764.1">
    <property type="nucleotide sequence ID" value="XM_058448353.1"/>
</dbReference>
<feature type="transmembrane region" description="Helical" evidence="7">
    <location>
        <begin position="57"/>
        <end position="77"/>
    </location>
</feature>
<dbReference type="PANTHER" id="PTHR23506:SF35">
    <property type="entry name" value="MAJOR FACILITATOR SUPERFAMILY (MFS) PROFILE DOMAIN-CONTAINING PROTEIN-RELATED"/>
    <property type="match status" value="1"/>
</dbReference>
<feature type="transmembrane region" description="Helical" evidence="7">
    <location>
        <begin position="299"/>
        <end position="318"/>
    </location>
</feature>
<evidence type="ECO:0000313" key="9">
    <source>
        <dbReference type="Proteomes" id="UP001150904"/>
    </source>
</evidence>
<keyword evidence="4 7" id="KW-1133">Transmembrane helix</keyword>